<keyword evidence="4" id="KW-1185">Reference proteome</keyword>
<sequence>MRFSRIFSGLIVLFAFTLEAKASVTLPRVLGHNMVLQREKPVCIWGTAAGGERITVAFSGQRKETVTDNSGNWKIYLDPMPASSEGSQMTITASNTIKLENILVGEVWLCSGQSNMEFTMRKSSKMKRPAVEGQNPVDELNYAKNPDIRIFLVNRKELAKPDSLHRGWNIARDSALRVFSAPAYFFAKELNKHLHVPVGVISSAVPGSAIEPWAPADAFNACAYLKERKVQNDPGKFYTPMIRPLVPFTIKGFLWYQGETNCFLNERLEYTHKMEALIARWRKDWGDKKLPFNFVQIAPFKYSEAKDKTGLTRESLPEFREAQAAALRLPNTGMIVTTDLADNLSDIHPSFKWEIGRRLALVALEKNYGIKNLVSSGPVYKGLKVKGNKIELTFSSIGSGLISKDGKPLSDFLIAGRDKKFVPAQAEIRGDKVIISSALVPVPEAVRFAWVETAQPNLYNKEGLPARPFRTDNILFSQFKPDIKN</sequence>
<dbReference type="Proteomes" id="UP000245647">
    <property type="component" value="Unassembled WGS sequence"/>
</dbReference>
<dbReference type="Gene3D" id="3.40.50.1110">
    <property type="entry name" value="SGNH hydrolase"/>
    <property type="match status" value="1"/>
</dbReference>
<gene>
    <name evidence="3" type="ORF">DDR33_23705</name>
</gene>
<evidence type="ECO:0000313" key="3">
    <source>
        <dbReference type="EMBL" id="PWG78166.1"/>
    </source>
</evidence>
<protein>
    <submittedName>
        <fullName evidence="3">Sialate O-acetylesterase</fullName>
    </submittedName>
</protein>
<dbReference type="InterPro" id="IPR036514">
    <property type="entry name" value="SGNH_hydro_sf"/>
</dbReference>
<evidence type="ECO:0000259" key="2">
    <source>
        <dbReference type="Pfam" id="PF03629"/>
    </source>
</evidence>
<organism evidence="3 4">
    <name type="scientific">Pararcticibacter amylolyticus</name>
    <dbReference type="NCBI Taxonomy" id="2173175"/>
    <lineage>
        <taxon>Bacteria</taxon>
        <taxon>Pseudomonadati</taxon>
        <taxon>Bacteroidota</taxon>
        <taxon>Sphingobacteriia</taxon>
        <taxon>Sphingobacteriales</taxon>
        <taxon>Sphingobacteriaceae</taxon>
        <taxon>Pararcticibacter</taxon>
    </lineage>
</organism>
<evidence type="ECO:0000313" key="4">
    <source>
        <dbReference type="Proteomes" id="UP000245647"/>
    </source>
</evidence>
<keyword evidence="1" id="KW-0378">Hydrolase</keyword>
<dbReference type="GO" id="GO:0001681">
    <property type="term" value="F:sialate O-acetylesterase activity"/>
    <property type="evidence" value="ECO:0007669"/>
    <property type="project" value="InterPro"/>
</dbReference>
<reference evidence="3 4" key="1">
    <citation type="submission" date="2018-04" db="EMBL/GenBank/DDBJ databases">
        <title>Pedobacter chongqingensis sp. nov., isolated from a rottenly hemp rope.</title>
        <authorList>
            <person name="Cai Y."/>
        </authorList>
    </citation>
    <scope>NUCLEOTIDE SEQUENCE [LARGE SCALE GENOMIC DNA]</scope>
    <source>
        <strain evidence="3 4">FJ4-8</strain>
    </source>
</reference>
<evidence type="ECO:0000256" key="1">
    <source>
        <dbReference type="ARBA" id="ARBA00022801"/>
    </source>
</evidence>
<dbReference type="SUPFAM" id="SSF52266">
    <property type="entry name" value="SGNH hydrolase"/>
    <property type="match status" value="1"/>
</dbReference>
<dbReference type="RefSeq" id="WP_109418288.1">
    <property type="nucleotide sequence ID" value="NZ_QEAS01000032.1"/>
</dbReference>
<feature type="domain" description="Sialate O-acetylesterase" evidence="2">
    <location>
        <begin position="106"/>
        <end position="360"/>
    </location>
</feature>
<dbReference type="AlphaFoldDB" id="A0A2U2P9U0"/>
<dbReference type="InterPro" id="IPR005181">
    <property type="entry name" value="SASA"/>
</dbReference>
<dbReference type="Pfam" id="PF03629">
    <property type="entry name" value="SASA"/>
    <property type="match status" value="1"/>
</dbReference>
<accession>A0A2U2P9U0</accession>
<comment type="caution">
    <text evidence="3">The sequence shown here is derived from an EMBL/GenBank/DDBJ whole genome shotgun (WGS) entry which is preliminary data.</text>
</comment>
<dbReference type="InterPro" id="IPR039329">
    <property type="entry name" value="SIAE"/>
</dbReference>
<name>A0A2U2P9U0_9SPHI</name>
<dbReference type="PANTHER" id="PTHR22901:SF0">
    <property type="entry name" value="SIALATE O-ACETYLESTERASE"/>
    <property type="match status" value="1"/>
</dbReference>
<dbReference type="EMBL" id="QEAS01000032">
    <property type="protein sequence ID" value="PWG78166.1"/>
    <property type="molecule type" value="Genomic_DNA"/>
</dbReference>
<proteinExistence type="predicted"/>
<dbReference type="OrthoDB" id="9816001at2"/>
<dbReference type="PANTHER" id="PTHR22901">
    <property type="entry name" value="SIALATE O-ACETYLESTERASE"/>
    <property type="match status" value="1"/>
</dbReference>
<dbReference type="GO" id="GO:0005975">
    <property type="term" value="P:carbohydrate metabolic process"/>
    <property type="evidence" value="ECO:0007669"/>
    <property type="project" value="TreeGrafter"/>
</dbReference>